<dbReference type="RefSeq" id="WP_271140554.1">
    <property type="nucleotide sequence ID" value="NZ_JAPYYP010000023.1"/>
</dbReference>
<keyword evidence="1" id="KW-0472">Membrane</keyword>
<evidence type="ECO:0000313" key="3">
    <source>
        <dbReference type="Proteomes" id="UP001151071"/>
    </source>
</evidence>
<feature type="transmembrane region" description="Helical" evidence="1">
    <location>
        <begin position="21"/>
        <end position="45"/>
    </location>
</feature>
<name>A0A9X3TS95_9BACL</name>
<proteinExistence type="predicted"/>
<keyword evidence="3" id="KW-1185">Reference proteome</keyword>
<comment type="caution">
    <text evidence="2">The sequence shown here is derived from an EMBL/GenBank/DDBJ whole genome shotgun (WGS) entry which is preliminary data.</text>
</comment>
<sequence>MNQVISDKMKRNTILKGRFLMIYKEMVIFAIIATSIVVTGGYLYVSANQTASSQANQWQEDVHGAENKGKAGTTINISGDVHESFTNIEQLKDSSELIAEVEIEKSDSFPYKHVVFTLSEAKLLHVYKGEVQNDETIKILETGGYKDGTEYTFEGNKVFTEKETAIVFLEKYEGPIVDHAYVIKGGYQGKFVTDGHTGKPANGVQKGLQVKTMEELDLE</sequence>
<accession>A0A9X3TS95</accession>
<keyword evidence="1" id="KW-0812">Transmembrane</keyword>
<keyword evidence="1" id="KW-1133">Transmembrane helix</keyword>
<reference evidence="2" key="1">
    <citation type="submission" date="2022-12" db="EMBL/GenBank/DDBJ databases">
        <title>Draft genome sequence of the thermophilic strain Brevibacillus thermoruber HT42, isolated from Los Humeros, Puebla, Mexico, with biotechnological potential.</title>
        <authorList>
            <person name="Lara Sanchez J."/>
            <person name="Solis Palacios R."/>
            <person name="Bustos Baena A.S."/>
            <person name="Ruz Baez A.E."/>
            <person name="Espinosa Luna G."/>
            <person name="Oliart Ros R.M."/>
        </authorList>
    </citation>
    <scope>NUCLEOTIDE SEQUENCE</scope>
    <source>
        <strain evidence="2">HT42</strain>
    </source>
</reference>
<dbReference type="EMBL" id="JAPYYP010000023">
    <property type="protein sequence ID" value="MDA5109919.1"/>
    <property type="molecule type" value="Genomic_DNA"/>
</dbReference>
<organism evidence="2 3">
    <name type="scientific">Brevibacillus thermoruber</name>
    <dbReference type="NCBI Taxonomy" id="33942"/>
    <lineage>
        <taxon>Bacteria</taxon>
        <taxon>Bacillati</taxon>
        <taxon>Bacillota</taxon>
        <taxon>Bacilli</taxon>
        <taxon>Bacillales</taxon>
        <taxon>Paenibacillaceae</taxon>
        <taxon>Brevibacillus</taxon>
    </lineage>
</organism>
<dbReference type="AlphaFoldDB" id="A0A9X3TS95"/>
<gene>
    <name evidence="2" type="ORF">O3V59_16250</name>
</gene>
<dbReference type="Proteomes" id="UP001151071">
    <property type="component" value="Unassembled WGS sequence"/>
</dbReference>
<evidence type="ECO:0000256" key="1">
    <source>
        <dbReference type="SAM" id="Phobius"/>
    </source>
</evidence>
<protein>
    <submittedName>
        <fullName evidence="2">Uncharacterized protein</fullName>
    </submittedName>
</protein>
<evidence type="ECO:0000313" key="2">
    <source>
        <dbReference type="EMBL" id="MDA5109919.1"/>
    </source>
</evidence>